<dbReference type="SUPFAM" id="SSF53187">
    <property type="entry name" value="Zn-dependent exopeptidases"/>
    <property type="match status" value="1"/>
</dbReference>
<dbReference type="AlphaFoldDB" id="A0A918XPN9"/>
<dbReference type="EMBL" id="BMZS01000002">
    <property type="protein sequence ID" value="GHD42713.1"/>
    <property type="molecule type" value="Genomic_DNA"/>
</dbReference>
<comment type="caution">
    <text evidence="1">The sequence shown here is derived from an EMBL/GenBank/DDBJ whole genome shotgun (WGS) entry which is preliminary data.</text>
</comment>
<dbReference type="InterPro" id="IPR007709">
    <property type="entry name" value="N-FG_amidohydro"/>
</dbReference>
<dbReference type="RefSeq" id="WP_229836341.1">
    <property type="nucleotide sequence ID" value="NZ_BMZS01000002.1"/>
</dbReference>
<proteinExistence type="predicted"/>
<dbReference type="InterPro" id="IPR011227">
    <property type="entry name" value="UCP029730"/>
</dbReference>
<dbReference type="Proteomes" id="UP000630353">
    <property type="component" value="Unassembled WGS sequence"/>
</dbReference>
<evidence type="ECO:0000313" key="1">
    <source>
        <dbReference type="EMBL" id="GHD42713.1"/>
    </source>
</evidence>
<keyword evidence="2" id="KW-1185">Reference proteome</keyword>
<dbReference type="Gene3D" id="3.40.630.40">
    <property type="entry name" value="Zn-dependent exopeptidases"/>
    <property type="match status" value="1"/>
</dbReference>
<reference evidence="1" key="1">
    <citation type="journal article" date="2014" name="Int. J. Syst. Evol. Microbiol.">
        <title>Complete genome sequence of Corynebacterium casei LMG S-19264T (=DSM 44701T), isolated from a smear-ripened cheese.</title>
        <authorList>
            <consortium name="US DOE Joint Genome Institute (JGI-PGF)"/>
            <person name="Walter F."/>
            <person name="Albersmeier A."/>
            <person name="Kalinowski J."/>
            <person name="Ruckert C."/>
        </authorList>
    </citation>
    <scope>NUCLEOTIDE SEQUENCE</scope>
    <source>
        <strain evidence="1">KCTC 42651</strain>
    </source>
</reference>
<sequence>MPLLTADDPSPVRIENPNGRAPILFVSDHDANAVPAVLNRLGLPDDELGRHIGYDPGVARIARRLAERFDAPLIASGYSRLVVDCNRVPYTPGSIPPVSDGTEVPGNRDLDDATRRERYAALFEPYHAAIAAHLDRAIAACTPPLFVALHSFTPFLRVGGSARPWHIGFLWGADDRATAPMIELFRHRNPDAMVGANQPYSGATPGGYTVPVHAEGRGLHNLTLEFRQDLVSDPAGGDAWADRFGDALAELLERGLPA</sequence>
<gene>
    <name evidence="1" type="ORF">GCM10017083_08030</name>
</gene>
<protein>
    <submittedName>
        <fullName evidence="1">N-formylglutamate amidohydrolase</fullName>
    </submittedName>
</protein>
<dbReference type="Pfam" id="PF05013">
    <property type="entry name" value="FGase"/>
    <property type="match status" value="1"/>
</dbReference>
<organism evidence="1 2">
    <name type="scientific">Thalassobaculum fulvum</name>
    <dbReference type="NCBI Taxonomy" id="1633335"/>
    <lineage>
        <taxon>Bacteria</taxon>
        <taxon>Pseudomonadati</taxon>
        <taxon>Pseudomonadota</taxon>
        <taxon>Alphaproteobacteria</taxon>
        <taxon>Rhodospirillales</taxon>
        <taxon>Thalassobaculaceae</taxon>
        <taxon>Thalassobaculum</taxon>
    </lineage>
</organism>
<evidence type="ECO:0000313" key="2">
    <source>
        <dbReference type="Proteomes" id="UP000630353"/>
    </source>
</evidence>
<accession>A0A918XPN9</accession>
<reference evidence="1" key="2">
    <citation type="submission" date="2020-09" db="EMBL/GenBank/DDBJ databases">
        <authorList>
            <person name="Sun Q."/>
            <person name="Kim S."/>
        </authorList>
    </citation>
    <scope>NUCLEOTIDE SEQUENCE</scope>
    <source>
        <strain evidence="1">KCTC 42651</strain>
    </source>
</reference>
<dbReference type="PIRSF" id="PIRSF029730">
    <property type="entry name" value="UCP029730"/>
    <property type="match status" value="1"/>
</dbReference>
<name>A0A918XPN9_9PROT</name>